<name>A0A161HMK4_9ASCO</name>
<accession>A0A161HMK4</accession>
<proteinExistence type="predicted"/>
<dbReference type="KEGG" id="slb:AWJ20_2637"/>
<gene>
    <name evidence="1" type="ORF">AWJ20_2637</name>
</gene>
<evidence type="ECO:0000313" key="2">
    <source>
        <dbReference type="Proteomes" id="UP000189580"/>
    </source>
</evidence>
<keyword evidence="2" id="KW-1185">Reference proteome</keyword>
<organism evidence="1 2">
    <name type="scientific">Sugiyamaella lignohabitans</name>
    <dbReference type="NCBI Taxonomy" id="796027"/>
    <lineage>
        <taxon>Eukaryota</taxon>
        <taxon>Fungi</taxon>
        <taxon>Dikarya</taxon>
        <taxon>Ascomycota</taxon>
        <taxon>Saccharomycotina</taxon>
        <taxon>Dipodascomycetes</taxon>
        <taxon>Dipodascales</taxon>
        <taxon>Trichomonascaceae</taxon>
        <taxon>Sugiyamaella</taxon>
    </lineage>
</organism>
<dbReference type="EMBL" id="CP014503">
    <property type="protein sequence ID" value="ANB15017.1"/>
    <property type="molecule type" value="Genomic_DNA"/>
</dbReference>
<protein>
    <submittedName>
        <fullName evidence="1">Uncharacterized protein</fullName>
    </submittedName>
</protein>
<reference evidence="1 2" key="1">
    <citation type="submission" date="2016-02" db="EMBL/GenBank/DDBJ databases">
        <title>Complete genome sequence and transcriptome regulation of the pentose utilising yeast Sugiyamaella lignohabitans.</title>
        <authorList>
            <person name="Bellasio M."/>
            <person name="Peymann A."/>
            <person name="Valli M."/>
            <person name="Sipitzky M."/>
            <person name="Graf A."/>
            <person name="Sauer M."/>
            <person name="Marx H."/>
            <person name="Mattanovich D."/>
        </authorList>
    </citation>
    <scope>NUCLEOTIDE SEQUENCE [LARGE SCALE GENOMIC DNA]</scope>
    <source>
        <strain evidence="1 2">CBS 10342</strain>
    </source>
</reference>
<sequence>MSGDSSGSNGTRYDGLHALTFEDSGIKAIPSEKQPQLVLSWLSDVIGELKKYDRTTLTGDHQRFVATELGFLIDFIVKSKEEKEQLTTKAIRTAIAKTYEIIYSANASTELYETTNKLLAHVNAGKSDKYTELKQ</sequence>
<evidence type="ECO:0000313" key="1">
    <source>
        <dbReference type="EMBL" id="ANB15017.1"/>
    </source>
</evidence>
<dbReference type="GeneID" id="30034570"/>
<dbReference type="Proteomes" id="UP000189580">
    <property type="component" value="Chromosome b"/>
</dbReference>
<dbReference type="AlphaFoldDB" id="A0A161HMK4"/>
<dbReference type="RefSeq" id="XP_018737494.1">
    <property type="nucleotide sequence ID" value="XM_018879592.1"/>
</dbReference>